<dbReference type="AlphaFoldDB" id="A0A845ER43"/>
<name>A0A845ER43_9BACL</name>
<keyword evidence="1" id="KW-0472">Membrane</keyword>
<feature type="transmembrane region" description="Helical" evidence="1">
    <location>
        <begin position="47"/>
        <end position="68"/>
    </location>
</feature>
<dbReference type="EMBL" id="WMEY01000001">
    <property type="protein sequence ID" value="MYL62169.1"/>
    <property type="molecule type" value="Genomic_DNA"/>
</dbReference>
<accession>A0A845ER43</accession>
<keyword evidence="1" id="KW-0812">Transmembrane</keyword>
<keyword evidence="1" id="KW-1133">Transmembrane helix</keyword>
<evidence type="ECO:0000313" key="2">
    <source>
        <dbReference type="EMBL" id="MYL62169.1"/>
    </source>
</evidence>
<protein>
    <submittedName>
        <fullName evidence="2">Uncharacterized protein</fullName>
    </submittedName>
</protein>
<reference evidence="2 3" key="1">
    <citation type="submission" date="2019-11" db="EMBL/GenBank/DDBJ databases">
        <title>Genome sequences of 17 halophilic strains isolated from different environments.</title>
        <authorList>
            <person name="Furrow R.E."/>
        </authorList>
    </citation>
    <scope>NUCLEOTIDE SEQUENCE [LARGE SCALE GENOMIC DNA]</scope>
    <source>
        <strain evidence="2 3">22506_14_FS</strain>
    </source>
</reference>
<proteinExistence type="predicted"/>
<comment type="caution">
    <text evidence="2">The sequence shown here is derived from an EMBL/GenBank/DDBJ whole genome shotgun (WGS) entry which is preliminary data.</text>
</comment>
<dbReference type="Proteomes" id="UP000447833">
    <property type="component" value="Unassembled WGS sequence"/>
</dbReference>
<dbReference type="Pfam" id="PF19754">
    <property type="entry name" value="DUF6241"/>
    <property type="match status" value="1"/>
</dbReference>
<evidence type="ECO:0000256" key="1">
    <source>
        <dbReference type="SAM" id="Phobius"/>
    </source>
</evidence>
<dbReference type="InterPro" id="IPR046208">
    <property type="entry name" value="DUF6241"/>
</dbReference>
<sequence>MEDKLKNLRKDMDETVLKKGEVSEGEKERIYLNVVQKNKSQRYPTRFVPVLSISLCMILVLILSSPYLSNFYDLGQEENQVTIGDMDEKSRVDNVMSVDKSEVADDEREQSTKEIIIPPENEFMNNIYVMTNQKVFVESDSFIEVHEEYIEITDERIEYMLAILEKAKEKGQYQNYEFYYNTLSEWEKGNFENTVDVHNQIREFNSRWGNKATRLLTKNEEKEYIEKHFD</sequence>
<evidence type="ECO:0000313" key="3">
    <source>
        <dbReference type="Proteomes" id="UP000447833"/>
    </source>
</evidence>
<dbReference type="RefSeq" id="WP_160918050.1">
    <property type="nucleotide sequence ID" value="NZ_WMEY01000001.1"/>
</dbReference>
<gene>
    <name evidence="2" type="ORF">GLW07_02245</name>
</gene>
<organism evidence="2 3">
    <name type="scientific">Guptibacillus hwajinpoensis</name>
    <dbReference type="NCBI Taxonomy" id="208199"/>
    <lineage>
        <taxon>Bacteria</taxon>
        <taxon>Bacillati</taxon>
        <taxon>Bacillota</taxon>
        <taxon>Bacilli</taxon>
        <taxon>Bacillales</taxon>
        <taxon>Guptibacillaceae</taxon>
        <taxon>Guptibacillus</taxon>
    </lineage>
</organism>